<dbReference type="Pfam" id="PF12875">
    <property type="entry name" value="DUF3826"/>
    <property type="match status" value="1"/>
</dbReference>
<protein>
    <recommendedName>
        <fullName evidence="4">DUF3826 domain-containing protein</fullName>
    </recommendedName>
</protein>
<keyword evidence="3" id="KW-1185">Reference proteome</keyword>
<feature type="chain" id="PRO_5010200592" description="DUF3826 domain-containing protein" evidence="1">
    <location>
        <begin position="19"/>
        <end position="223"/>
    </location>
</feature>
<proteinExistence type="predicted"/>
<reference evidence="2 3" key="1">
    <citation type="submission" date="2016-10" db="EMBL/GenBank/DDBJ databases">
        <title>Arsenicibacter rosenii gen. nov., sp. nov., an efficient arsenic-methylating bacterium isolated from an arsenic-contaminated paddy soil.</title>
        <authorList>
            <person name="Huang K."/>
        </authorList>
    </citation>
    <scope>NUCLEOTIDE SEQUENCE [LARGE SCALE GENOMIC DNA]</scope>
    <source>
        <strain evidence="2 3">SM-1</strain>
    </source>
</reference>
<gene>
    <name evidence="2" type="ORF">BLX24_14210</name>
</gene>
<feature type="signal peptide" evidence="1">
    <location>
        <begin position="1"/>
        <end position="18"/>
    </location>
</feature>
<organism evidence="2 3">
    <name type="scientific">Arsenicibacter rosenii</name>
    <dbReference type="NCBI Taxonomy" id="1750698"/>
    <lineage>
        <taxon>Bacteria</taxon>
        <taxon>Pseudomonadati</taxon>
        <taxon>Bacteroidota</taxon>
        <taxon>Cytophagia</taxon>
        <taxon>Cytophagales</taxon>
        <taxon>Spirosomataceae</taxon>
        <taxon>Arsenicibacter</taxon>
    </lineage>
</organism>
<dbReference type="AlphaFoldDB" id="A0A1S2VIW4"/>
<dbReference type="EMBL" id="MORL01000006">
    <property type="protein sequence ID" value="OIN58707.1"/>
    <property type="molecule type" value="Genomic_DNA"/>
</dbReference>
<evidence type="ECO:0000313" key="2">
    <source>
        <dbReference type="EMBL" id="OIN58707.1"/>
    </source>
</evidence>
<dbReference type="Proteomes" id="UP000181790">
    <property type="component" value="Unassembled WGS sequence"/>
</dbReference>
<comment type="caution">
    <text evidence="2">The sequence shown here is derived from an EMBL/GenBank/DDBJ whole genome shotgun (WGS) entry which is preliminary data.</text>
</comment>
<sequence>MKSCLFALFCLLSLAVSAQSTDAAKEAAYANVLASRSDKIVATLGIGDSAAYKAVKQIIVGQYRALNTIHDTHKAALKNTKETFQADKEQLDTHLKQLDETLSQQLSQQHTNYLNQLSARLSPAQIEQVKDGMTYGVLPITYKGYQDMLPDLTDTQKSQILAWLTEARERAMDAESSEKKHAWFGKYKGKINNYLSAAGIDMKKAGQEWEARIKASEAAKKHE</sequence>
<evidence type="ECO:0000256" key="1">
    <source>
        <dbReference type="SAM" id="SignalP"/>
    </source>
</evidence>
<keyword evidence="1" id="KW-0732">Signal</keyword>
<evidence type="ECO:0008006" key="4">
    <source>
        <dbReference type="Google" id="ProtNLM"/>
    </source>
</evidence>
<dbReference type="OrthoDB" id="1375905at2"/>
<evidence type="ECO:0000313" key="3">
    <source>
        <dbReference type="Proteomes" id="UP000181790"/>
    </source>
</evidence>
<accession>A0A1S2VIW4</accession>
<name>A0A1S2VIW4_9BACT</name>
<dbReference type="InterPro" id="IPR024284">
    <property type="entry name" value="DUF3826"/>
</dbReference>